<dbReference type="OrthoDB" id="2564696at2759"/>
<feature type="compositionally biased region" description="Polar residues" evidence="1">
    <location>
        <begin position="802"/>
        <end position="812"/>
    </location>
</feature>
<evidence type="ECO:0000256" key="1">
    <source>
        <dbReference type="SAM" id="MobiDB-lite"/>
    </source>
</evidence>
<keyword evidence="2" id="KW-0472">Membrane</keyword>
<keyword evidence="2" id="KW-1133">Transmembrane helix</keyword>
<accession>A0A167P0S2</accession>
<feature type="transmembrane region" description="Helical" evidence="2">
    <location>
        <begin position="33"/>
        <end position="49"/>
    </location>
</feature>
<feature type="compositionally biased region" description="Basic and acidic residues" evidence="1">
    <location>
        <begin position="367"/>
        <end position="379"/>
    </location>
</feature>
<evidence type="ECO:0000313" key="4">
    <source>
        <dbReference type="Proteomes" id="UP000076738"/>
    </source>
</evidence>
<feature type="compositionally biased region" description="Low complexity" evidence="1">
    <location>
        <begin position="834"/>
        <end position="843"/>
    </location>
</feature>
<feature type="compositionally biased region" description="Polar residues" evidence="1">
    <location>
        <begin position="763"/>
        <end position="773"/>
    </location>
</feature>
<protein>
    <submittedName>
        <fullName evidence="3">Uncharacterized protein</fullName>
    </submittedName>
</protein>
<feature type="region of interest" description="Disordered" evidence="1">
    <location>
        <begin position="730"/>
        <end position="853"/>
    </location>
</feature>
<feature type="transmembrane region" description="Helical" evidence="2">
    <location>
        <begin position="251"/>
        <end position="269"/>
    </location>
</feature>
<name>A0A167P0S2_CALVF</name>
<evidence type="ECO:0000256" key="2">
    <source>
        <dbReference type="SAM" id="Phobius"/>
    </source>
</evidence>
<feature type="transmembrane region" description="Helical" evidence="2">
    <location>
        <begin position="61"/>
        <end position="82"/>
    </location>
</feature>
<feature type="transmembrane region" description="Helical" evidence="2">
    <location>
        <begin position="139"/>
        <end position="164"/>
    </location>
</feature>
<dbReference type="Proteomes" id="UP000076738">
    <property type="component" value="Unassembled WGS sequence"/>
</dbReference>
<proteinExistence type="predicted"/>
<feature type="compositionally biased region" description="Basic and acidic residues" evidence="1">
    <location>
        <begin position="452"/>
        <end position="465"/>
    </location>
</feature>
<feature type="transmembrane region" description="Helical" evidence="2">
    <location>
        <begin position="184"/>
        <end position="203"/>
    </location>
</feature>
<dbReference type="STRING" id="1330018.A0A167P0S2"/>
<feature type="compositionally biased region" description="Polar residues" evidence="1">
    <location>
        <begin position="416"/>
        <end position="451"/>
    </location>
</feature>
<evidence type="ECO:0000313" key="3">
    <source>
        <dbReference type="EMBL" id="KZO98298.1"/>
    </source>
</evidence>
<sequence length="853" mass="91506">MHSSSFTSSPFAGIPEQLIAVQDPAAGSLLTDLPFIALGSVGIAMLLFMSATRRLTRSSGVLIVSIHSAFIGAIIDVGNVIVMGNTNSVSQMFPLIVAREVFLAISLGSKFFYVWHVSGQSVAAVMYGGNPFPASWARWGLGGTVANGTLLILSAGIGLTQLIWRAGYLFLLKNYLVLYDLDAILEIVTTALLLAKLTLNIWFSPPFSPSKAAKAYAPLIFATLLGLGNPIGNLLAFMFSETPYGRLIEAIQLYLYGLYAFVICFYGSISRRTDRRAEKSNVRQRRPSLLTIASFQDISRPVSETPAYSYPSPAPLMQNYNPEATGFGRPDLNRRSTAERLSKWVSERVVLSPTGAGRSWLDLERGHKRERSLADESVRKPSRTVTPSLDRKYYREDGPSRKTTLDSVRGGRAGNPSASSQGAGASDTVVSPTNGGRVTLSRSGSSQAQSPDKTEQGRSPVDNRDSSLPPAPRGIIGGTYGTRQKPSVLGRPTISRIQSVSNMRSPSPATDLSVALREQDERDKMIASIIQPRDSLPSQYGLSPHSTSYRSGISSVSLSNFPSPPAMPMPMSVPSTSKQVFPKPFILPGRNVPQLSDKKGKGRASKKEDVVVDDVIFTLAPPNWKRNIDRVDSYGSAASEALVKPDQYEASAQWDITSFIGGVVSPNADSAYTPSLLSAGPAGRREVSAPYPSALASSAMLSPVLSVDGSEDTAQILEIKRTLPITRIMPTLPEKAMRAKERSPERTVPPKTVDNDVSILPETESSSLAQSREPSPKPSLPKPGMPGKTSPFPTRPLAGLGSLSTQIRSLSPGSVELSEPADGVFEKPRPAPSPVSTTASPQTRTVPAPGGFF</sequence>
<feature type="region of interest" description="Disordered" evidence="1">
    <location>
        <begin position="367"/>
        <end position="490"/>
    </location>
</feature>
<gene>
    <name evidence="3" type="ORF">CALVIDRAFT_562222</name>
</gene>
<keyword evidence="2" id="KW-0812">Transmembrane</keyword>
<keyword evidence="4" id="KW-1185">Reference proteome</keyword>
<feature type="compositionally biased region" description="Basic and acidic residues" evidence="1">
    <location>
        <begin position="735"/>
        <end position="745"/>
    </location>
</feature>
<dbReference type="EMBL" id="KV417276">
    <property type="protein sequence ID" value="KZO98298.1"/>
    <property type="molecule type" value="Genomic_DNA"/>
</dbReference>
<dbReference type="AlphaFoldDB" id="A0A167P0S2"/>
<feature type="transmembrane region" description="Helical" evidence="2">
    <location>
        <begin position="215"/>
        <end position="239"/>
    </location>
</feature>
<reference evidence="3 4" key="1">
    <citation type="journal article" date="2016" name="Mol. Biol. Evol.">
        <title>Comparative Genomics of Early-Diverging Mushroom-Forming Fungi Provides Insights into the Origins of Lignocellulose Decay Capabilities.</title>
        <authorList>
            <person name="Nagy L.G."/>
            <person name="Riley R."/>
            <person name="Tritt A."/>
            <person name="Adam C."/>
            <person name="Daum C."/>
            <person name="Floudas D."/>
            <person name="Sun H."/>
            <person name="Yadav J.S."/>
            <person name="Pangilinan J."/>
            <person name="Larsson K.H."/>
            <person name="Matsuura K."/>
            <person name="Barry K."/>
            <person name="Labutti K."/>
            <person name="Kuo R."/>
            <person name="Ohm R.A."/>
            <person name="Bhattacharya S.S."/>
            <person name="Shirouzu T."/>
            <person name="Yoshinaga Y."/>
            <person name="Martin F.M."/>
            <person name="Grigoriev I.V."/>
            <person name="Hibbett D.S."/>
        </authorList>
    </citation>
    <scope>NUCLEOTIDE SEQUENCE [LARGE SCALE GENOMIC DNA]</scope>
    <source>
        <strain evidence="3 4">TUFC12733</strain>
    </source>
</reference>
<feature type="compositionally biased region" description="Basic and acidic residues" evidence="1">
    <location>
        <begin position="389"/>
        <end position="404"/>
    </location>
</feature>
<organism evidence="3 4">
    <name type="scientific">Calocera viscosa (strain TUFC12733)</name>
    <dbReference type="NCBI Taxonomy" id="1330018"/>
    <lineage>
        <taxon>Eukaryota</taxon>
        <taxon>Fungi</taxon>
        <taxon>Dikarya</taxon>
        <taxon>Basidiomycota</taxon>
        <taxon>Agaricomycotina</taxon>
        <taxon>Dacrymycetes</taxon>
        <taxon>Dacrymycetales</taxon>
        <taxon>Dacrymycetaceae</taxon>
        <taxon>Calocera</taxon>
    </lineage>
</organism>